<dbReference type="Pfam" id="PF00240">
    <property type="entry name" value="ubiquitin"/>
    <property type="match status" value="1"/>
</dbReference>
<dbReference type="PANTHER" id="PTHR33103">
    <property type="entry name" value="OS01G0153900 PROTEIN"/>
    <property type="match status" value="1"/>
</dbReference>
<dbReference type="AlphaFoldDB" id="M8CMV4"/>
<dbReference type="SUPFAM" id="SSF54236">
    <property type="entry name" value="Ubiquitin-like"/>
    <property type="match status" value="1"/>
</dbReference>
<dbReference type="PROSITE" id="PS50053">
    <property type="entry name" value="UBIQUITIN_2"/>
    <property type="match status" value="1"/>
</dbReference>
<dbReference type="InterPro" id="IPR007750">
    <property type="entry name" value="DUF674"/>
</dbReference>
<dbReference type="InterPro" id="IPR000626">
    <property type="entry name" value="Ubiquitin-like_dom"/>
</dbReference>
<dbReference type="PANTHER" id="PTHR33103:SF120">
    <property type="entry name" value="UBIQUITIN-LIKE DOMAIN-CONTAINING PROTEIN"/>
    <property type="match status" value="1"/>
</dbReference>
<protein>
    <submittedName>
        <fullName evidence="1">Uncharacterized protein</fullName>
    </submittedName>
</protein>
<dbReference type="Pfam" id="PF05056">
    <property type="entry name" value="DUF674"/>
    <property type="match status" value="2"/>
</dbReference>
<name>M8CMV4_AEGTA</name>
<proteinExistence type="predicted"/>
<sequence>MAAIKIKLVVDKPRKRVLFADAGSDFVDVILAFLTLPLSAVQLTAGASLPGCLANLCGSVDRLRDAQLLKVNACHGTLHRPTHKDEFGCNNRFGCSACTPFVEKHAPPHRRRCWEVAMARLVHVYNQTPRKEMFSNWNERFVISDNWVIKHASTSNVVSFLRGLGADGIRDGYEEVDVDVGWAEELLASGPGFNPIPLMPAQGMVSLLKTCISSTTIFIDVFLAKGNGQAVHTVLAKRSLLAELLPTIPKPRYQETGDPTVSEYYPQVPIKLFYDRKDRKVMYAECKHEFVDLLLSFMTYPIGCILKSMARTSHLCGSFNNLYNSAAGLDVAGFLSGPCIRDIKTLLDPSLDPFKIGCSFRKDKRSCHSCDPEFVSGHTYVVDDDLRTYQASAVSVLKHWRKRDLVEMDIGISKQEASLDIAAALLLPAVNSKTALTDAFKGRFMQEAQQLPPLPPLERRMGAPSVEKMQIFVRIFAGETITLDVATSDTVADVRSKIQARRKLTDSCGLAYGGKYLQDPWTLADCGIHREATIHAEFFHRCS</sequence>
<accession>M8CMV4</accession>
<dbReference type="InterPro" id="IPR029071">
    <property type="entry name" value="Ubiquitin-like_domsf"/>
</dbReference>
<dbReference type="ExpressionAtlas" id="M8CMV4">
    <property type="expression patterns" value="baseline"/>
</dbReference>
<dbReference type="SMART" id="SM00213">
    <property type="entry name" value="UBQ"/>
    <property type="match status" value="1"/>
</dbReference>
<dbReference type="EnsemblPlants" id="EMT24831">
    <property type="protein sequence ID" value="EMT24831"/>
    <property type="gene ID" value="F775_15017"/>
</dbReference>
<dbReference type="Gene3D" id="3.10.20.90">
    <property type="entry name" value="Phosphatidylinositol 3-kinase Catalytic Subunit, Chain A, domain 1"/>
    <property type="match status" value="1"/>
</dbReference>
<dbReference type="InterPro" id="IPR019956">
    <property type="entry name" value="Ubiquitin_dom"/>
</dbReference>
<evidence type="ECO:0000313" key="1">
    <source>
        <dbReference type="EnsemblPlants" id="EMT24831"/>
    </source>
</evidence>
<organism evidence="1">
    <name type="scientific">Aegilops tauschii</name>
    <name type="common">Tausch's goatgrass</name>
    <name type="synonym">Aegilops squarrosa</name>
    <dbReference type="NCBI Taxonomy" id="37682"/>
    <lineage>
        <taxon>Eukaryota</taxon>
        <taxon>Viridiplantae</taxon>
        <taxon>Streptophyta</taxon>
        <taxon>Embryophyta</taxon>
        <taxon>Tracheophyta</taxon>
        <taxon>Spermatophyta</taxon>
        <taxon>Magnoliopsida</taxon>
        <taxon>Liliopsida</taxon>
        <taxon>Poales</taxon>
        <taxon>Poaceae</taxon>
        <taxon>BOP clade</taxon>
        <taxon>Pooideae</taxon>
        <taxon>Triticodae</taxon>
        <taxon>Triticeae</taxon>
        <taxon>Triticinae</taxon>
        <taxon>Aegilops</taxon>
    </lineage>
</organism>
<reference evidence="1" key="1">
    <citation type="submission" date="2015-06" db="UniProtKB">
        <authorList>
            <consortium name="EnsemblPlants"/>
        </authorList>
    </citation>
    <scope>IDENTIFICATION</scope>
</reference>
<dbReference type="PRINTS" id="PR00348">
    <property type="entry name" value="UBIQUITIN"/>
</dbReference>